<dbReference type="Proteomes" id="UP000623542">
    <property type="component" value="Unassembled WGS sequence"/>
</dbReference>
<name>A0A851UUN7_9PASS</name>
<reference evidence="2" key="1">
    <citation type="submission" date="2019-09" db="EMBL/GenBank/DDBJ databases">
        <title>Bird 10,000 Genomes (B10K) Project - Family phase.</title>
        <authorList>
            <person name="Zhang G."/>
        </authorList>
    </citation>
    <scope>NUCLEOTIDE SEQUENCE</scope>
    <source>
        <strain evidence="2">B10K-IZCAS-20218</strain>
        <tissue evidence="2">Blood</tissue>
    </source>
</reference>
<evidence type="ECO:0000313" key="2">
    <source>
        <dbReference type="EMBL" id="NXD30270.1"/>
    </source>
</evidence>
<keyword evidence="1" id="KW-0812">Transmembrane</keyword>
<evidence type="ECO:0000256" key="1">
    <source>
        <dbReference type="SAM" id="Phobius"/>
    </source>
</evidence>
<proteinExistence type="predicted"/>
<sequence>MCSPDPINCYPMLVNIISNTFLRLFNSTARFCVSSQLFHVAENAHLNGYIFFVLFIYLLVLSAGFPPLFAMSNVEDSKVKSMSCRCRTQGVRKC</sequence>
<accession>A0A851UUN7</accession>
<comment type="caution">
    <text evidence="2">The sequence shown here is derived from an EMBL/GenBank/DDBJ whole genome shotgun (WGS) entry which is preliminary data.</text>
</comment>
<feature type="non-terminal residue" evidence="2">
    <location>
        <position position="94"/>
    </location>
</feature>
<organism evidence="2 3">
    <name type="scientific">Elachura formosa</name>
    <name type="common">spotted wren-babbler</name>
    <dbReference type="NCBI Taxonomy" id="1463973"/>
    <lineage>
        <taxon>Eukaryota</taxon>
        <taxon>Metazoa</taxon>
        <taxon>Chordata</taxon>
        <taxon>Craniata</taxon>
        <taxon>Vertebrata</taxon>
        <taxon>Euteleostomi</taxon>
        <taxon>Archelosauria</taxon>
        <taxon>Archosauria</taxon>
        <taxon>Dinosauria</taxon>
        <taxon>Saurischia</taxon>
        <taxon>Theropoda</taxon>
        <taxon>Coelurosauria</taxon>
        <taxon>Aves</taxon>
        <taxon>Neognathae</taxon>
        <taxon>Neoaves</taxon>
        <taxon>Telluraves</taxon>
        <taxon>Australaves</taxon>
        <taxon>Passeriformes</taxon>
        <taxon>Elachuridae</taxon>
        <taxon>Elachura</taxon>
    </lineage>
</organism>
<feature type="non-terminal residue" evidence="2">
    <location>
        <position position="1"/>
    </location>
</feature>
<keyword evidence="1" id="KW-1133">Transmembrane helix</keyword>
<dbReference type="OrthoDB" id="9310300at2759"/>
<keyword evidence="3" id="KW-1185">Reference proteome</keyword>
<protein>
    <submittedName>
        <fullName evidence="2">ABCA8 protein</fullName>
    </submittedName>
</protein>
<dbReference type="AlphaFoldDB" id="A0A851UUN7"/>
<feature type="transmembrane region" description="Helical" evidence="1">
    <location>
        <begin position="49"/>
        <end position="70"/>
    </location>
</feature>
<dbReference type="EMBL" id="WBNG01001289">
    <property type="protein sequence ID" value="NXD30270.1"/>
    <property type="molecule type" value="Genomic_DNA"/>
</dbReference>
<gene>
    <name evidence="2" type="primary">Abca8</name>
    <name evidence="2" type="ORF">ELAFOR_R15791</name>
</gene>
<keyword evidence="1" id="KW-0472">Membrane</keyword>
<evidence type="ECO:0000313" key="3">
    <source>
        <dbReference type="Proteomes" id="UP000623542"/>
    </source>
</evidence>